<gene>
    <name evidence="2" type="ORF">CQW23_28182</name>
</gene>
<organism evidence="2 3">
    <name type="scientific">Capsicum baccatum</name>
    <name type="common">Peruvian pepper</name>
    <dbReference type="NCBI Taxonomy" id="33114"/>
    <lineage>
        <taxon>Eukaryota</taxon>
        <taxon>Viridiplantae</taxon>
        <taxon>Streptophyta</taxon>
        <taxon>Embryophyta</taxon>
        <taxon>Tracheophyta</taxon>
        <taxon>Spermatophyta</taxon>
        <taxon>Magnoliopsida</taxon>
        <taxon>eudicotyledons</taxon>
        <taxon>Gunneridae</taxon>
        <taxon>Pentapetalae</taxon>
        <taxon>asterids</taxon>
        <taxon>lamiids</taxon>
        <taxon>Solanales</taxon>
        <taxon>Solanaceae</taxon>
        <taxon>Solanoideae</taxon>
        <taxon>Capsiceae</taxon>
        <taxon>Capsicum</taxon>
    </lineage>
</organism>
<name>A0A2G2VFS6_CAPBA</name>
<evidence type="ECO:0000313" key="3">
    <source>
        <dbReference type="Proteomes" id="UP000224567"/>
    </source>
</evidence>
<dbReference type="EMBL" id="MLFT02000012">
    <property type="protein sequence ID" value="PHT31845.1"/>
    <property type="molecule type" value="Genomic_DNA"/>
</dbReference>
<dbReference type="Proteomes" id="UP000224567">
    <property type="component" value="Unassembled WGS sequence"/>
</dbReference>
<feature type="transmembrane region" description="Helical" evidence="1">
    <location>
        <begin position="72"/>
        <end position="102"/>
    </location>
</feature>
<keyword evidence="1" id="KW-0812">Transmembrane</keyword>
<keyword evidence="1" id="KW-1133">Transmembrane helix</keyword>
<proteinExistence type="predicted"/>
<feature type="transmembrane region" description="Helical" evidence="1">
    <location>
        <begin position="43"/>
        <end position="66"/>
    </location>
</feature>
<protein>
    <submittedName>
        <fullName evidence="2">Uncharacterized protein</fullName>
    </submittedName>
</protein>
<keyword evidence="1" id="KW-0472">Membrane</keyword>
<evidence type="ECO:0000256" key="1">
    <source>
        <dbReference type="SAM" id="Phobius"/>
    </source>
</evidence>
<keyword evidence="3" id="KW-1185">Reference proteome</keyword>
<reference evidence="3" key="2">
    <citation type="journal article" date="2017" name="J. Anim. Genet.">
        <title>Multiple reference genome sequences of hot pepper reveal the massive evolution of plant disease resistance genes by retroduplication.</title>
        <authorList>
            <person name="Kim S."/>
            <person name="Park J."/>
            <person name="Yeom S.-I."/>
            <person name="Kim Y.-M."/>
            <person name="Seo E."/>
            <person name="Kim K.-T."/>
            <person name="Kim M.-S."/>
            <person name="Lee J.M."/>
            <person name="Cheong K."/>
            <person name="Shin H.-S."/>
            <person name="Kim S.-B."/>
            <person name="Han K."/>
            <person name="Lee J."/>
            <person name="Park M."/>
            <person name="Lee H.-A."/>
            <person name="Lee H.-Y."/>
            <person name="Lee Y."/>
            <person name="Oh S."/>
            <person name="Lee J.H."/>
            <person name="Choi E."/>
            <person name="Choi E."/>
            <person name="Lee S.E."/>
            <person name="Jeon J."/>
            <person name="Kim H."/>
            <person name="Choi G."/>
            <person name="Song H."/>
            <person name="Lee J."/>
            <person name="Lee S.-C."/>
            <person name="Kwon J.-K."/>
            <person name="Lee H.-Y."/>
            <person name="Koo N."/>
            <person name="Hong Y."/>
            <person name="Kim R.W."/>
            <person name="Kang W.-H."/>
            <person name="Huh J.H."/>
            <person name="Kang B.-C."/>
            <person name="Yang T.-J."/>
            <person name="Lee Y.-H."/>
            <person name="Bennetzen J.L."/>
            <person name="Choi D."/>
        </authorList>
    </citation>
    <scope>NUCLEOTIDE SEQUENCE [LARGE SCALE GENOMIC DNA]</scope>
    <source>
        <strain evidence="3">cv. PBC81</strain>
    </source>
</reference>
<dbReference type="STRING" id="33114.A0A2G2VFS6"/>
<reference evidence="2 3" key="1">
    <citation type="journal article" date="2017" name="Genome Biol.">
        <title>New reference genome sequences of hot pepper reveal the massive evolution of plant disease-resistance genes by retroduplication.</title>
        <authorList>
            <person name="Kim S."/>
            <person name="Park J."/>
            <person name="Yeom S.I."/>
            <person name="Kim Y.M."/>
            <person name="Seo E."/>
            <person name="Kim K.T."/>
            <person name="Kim M.S."/>
            <person name="Lee J.M."/>
            <person name="Cheong K."/>
            <person name="Shin H.S."/>
            <person name="Kim S.B."/>
            <person name="Han K."/>
            <person name="Lee J."/>
            <person name="Park M."/>
            <person name="Lee H.A."/>
            <person name="Lee H.Y."/>
            <person name="Lee Y."/>
            <person name="Oh S."/>
            <person name="Lee J.H."/>
            <person name="Choi E."/>
            <person name="Choi E."/>
            <person name="Lee S.E."/>
            <person name="Jeon J."/>
            <person name="Kim H."/>
            <person name="Choi G."/>
            <person name="Song H."/>
            <person name="Lee J."/>
            <person name="Lee S.C."/>
            <person name="Kwon J.K."/>
            <person name="Lee H.Y."/>
            <person name="Koo N."/>
            <person name="Hong Y."/>
            <person name="Kim R.W."/>
            <person name="Kang W.H."/>
            <person name="Huh J.H."/>
            <person name="Kang B.C."/>
            <person name="Yang T.J."/>
            <person name="Lee Y.H."/>
            <person name="Bennetzen J.L."/>
            <person name="Choi D."/>
        </authorList>
    </citation>
    <scope>NUCLEOTIDE SEQUENCE [LARGE SCALE GENOMIC DNA]</scope>
    <source>
        <strain evidence="3">cv. PBC81</strain>
    </source>
</reference>
<dbReference type="AlphaFoldDB" id="A0A2G2VFS6"/>
<accession>A0A2G2VFS6</accession>
<evidence type="ECO:0000313" key="2">
    <source>
        <dbReference type="EMBL" id="PHT31845.1"/>
    </source>
</evidence>
<sequence>MLSLRISSETTCADDSNLLDRVVDESVSRALLGECVEIELLELVLLILLSQVINVCFCSSFLLHMWTLKQSFVVLLSVGIVWAFAALLTVAGYAAGILVAAYKYKK</sequence>
<comment type="caution">
    <text evidence="2">The sequence shown here is derived from an EMBL/GenBank/DDBJ whole genome shotgun (WGS) entry which is preliminary data.</text>
</comment>